<dbReference type="Pfam" id="PF13556">
    <property type="entry name" value="HTH_30"/>
    <property type="match status" value="1"/>
</dbReference>
<evidence type="ECO:0000313" key="6">
    <source>
        <dbReference type="Proteomes" id="UP000233375"/>
    </source>
</evidence>
<evidence type="ECO:0000256" key="1">
    <source>
        <dbReference type="ARBA" id="ARBA00006754"/>
    </source>
</evidence>
<dbReference type="Proteomes" id="UP000233375">
    <property type="component" value="Unassembled WGS sequence"/>
</dbReference>
<dbReference type="Pfam" id="PF17853">
    <property type="entry name" value="GGDEF_2"/>
    <property type="match status" value="1"/>
</dbReference>
<dbReference type="EMBL" id="PISE01000022">
    <property type="protein sequence ID" value="PKG23549.1"/>
    <property type="molecule type" value="Genomic_DNA"/>
</dbReference>
<dbReference type="OrthoDB" id="9792148at2"/>
<dbReference type="PANTHER" id="PTHR33744:SF16">
    <property type="entry name" value="CARBOHYDRATE DIACID REGULATOR"/>
    <property type="match status" value="1"/>
</dbReference>
<feature type="domain" description="PucR C-terminal helix-turn-helix" evidence="3">
    <location>
        <begin position="307"/>
        <end position="364"/>
    </location>
</feature>
<feature type="domain" description="Putative sugar diacid recognition" evidence="2">
    <location>
        <begin position="2"/>
        <end position="135"/>
    </location>
</feature>
<protein>
    <submittedName>
        <fullName evidence="5">Carbohydrate diacid regulator</fullName>
    </submittedName>
</protein>
<accession>A0A2N0Z239</accession>
<dbReference type="InterPro" id="IPR025736">
    <property type="entry name" value="PucR_C-HTH_dom"/>
</dbReference>
<dbReference type="Pfam" id="PF05651">
    <property type="entry name" value="Diacid_rec"/>
    <property type="match status" value="1"/>
</dbReference>
<comment type="caution">
    <text evidence="5">The sequence shown here is derived from an EMBL/GenBank/DDBJ whole genome shotgun (WGS) entry which is preliminary data.</text>
</comment>
<dbReference type="PANTHER" id="PTHR33744">
    <property type="entry name" value="CARBOHYDRATE DIACID REGULATOR"/>
    <property type="match status" value="1"/>
</dbReference>
<dbReference type="RefSeq" id="WP_101177284.1">
    <property type="nucleotide sequence ID" value="NZ_PISE01000022.1"/>
</dbReference>
<keyword evidence="6" id="KW-1185">Reference proteome</keyword>
<organism evidence="5 6">
    <name type="scientific">Niallia nealsonii</name>
    <dbReference type="NCBI Taxonomy" id="115979"/>
    <lineage>
        <taxon>Bacteria</taxon>
        <taxon>Bacillati</taxon>
        <taxon>Bacillota</taxon>
        <taxon>Bacilli</taxon>
        <taxon>Bacillales</taxon>
        <taxon>Bacillaceae</taxon>
        <taxon>Niallia</taxon>
    </lineage>
</organism>
<evidence type="ECO:0000259" key="3">
    <source>
        <dbReference type="Pfam" id="PF13556"/>
    </source>
</evidence>
<evidence type="ECO:0000313" key="5">
    <source>
        <dbReference type="EMBL" id="PKG23549.1"/>
    </source>
</evidence>
<evidence type="ECO:0000259" key="2">
    <source>
        <dbReference type="Pfam" id="PF05651"/>
    </source>
</evidence>
<gene>
    <name evidence="5" type="ORF">CWS01_11185</name>
</gene>
<evidence type="ECO:0000259" key="4">
    <source>
        <dbReference type="Pfam" id="PF17853"/>
    </source>
</evidence>
<name>A0A2N0Z239_9BACI</name>
<dbReference type="AlphaFoldDB" id="A0A2N0Z239"/>
<sequence>MLQSLLAKNIILEVKKCLNEDLIITDVNGIIIASTNDSRVGAFHEGALICSHKQTKITITKEDQKILKGVKSGINLPVFFRQQIIGVIGITGDPRNVSPYGEIIQKMTELLVKESYYSEQLEREARTLEAFVFDWIQPKDWSETFQNQAELLGIDLHINRQVIICHYLSSKKDLMQTNILQDIQQTFKMTANDIFVRWGNQHFVLLHAINKKDNKERILHFLEQLQTYLQEKYALHTSFGIGQTCSPKQVCPSFKQAERALIVAQKTTSIIFDDQLLLEMCLQEIKKETRIEFVNRTIKNIIKDAELLSTLQTFLSKNQSFKQTARKLHIHINTLHYRLKRIEELTKLNPKDFQDLTTLYLAIQFLDDYLKKTK</sequence>
<dbReference type="InterPro" id="IPR042070">
    <property type="entry name" value="PucR_C-HTH_sf"/>
</dbReference>
<dbReference type="InterPro" id="IPR051448">
    <property type="entry name" value="CdaR-like_regulators"/>
</dbReference>
<dbReference type="Gene3D" id="1.10.10.2840">
    <property type="entry name" value="PucR C-terminal helix-turn-helix domain"/>
    <property type="match status" value="1"/>
</dbReference>
<comment type="similarity">
    <text evidence="1">Belongs to the CdaR family.</text>
</comment>
<proteinExistence type="inferred from homology"/>
<dbReference type="InterPro" id="IPR041522">
    <property type="entry name" value="CdaR_GGDEF"/>
</dbReference>
<feature type="domain" description="CdaR GGDEF-like" evidence="4">
    <location>
        <begin position="143"/>
        <end position="261"/>
    </location>
</feature>
<reference evidence="5 6" key="1">
    <citation type="journal article" date="2003" name="Int. J. Syst. Evol. Microbiol.">
        <title>Bacillus nealsonii sp. nov., isolated from a spacecraft-assembly facility, whose spores are gamma-radiation resistant.</title>
        <authorList>
            <person name="Venkateswaran K."/>
            <person name="Kempf M."/>
            <person name="Chen F."/>
            <person name="Satomi M."/>
            <person name="Nicholson W."/>
            <person name="Kern R."/>
        </authorList>
    </citation>
    <scope>NUCLEOTIDE SEQUENCE [LARGE SCALE GENOMIC DNA]</scope>
    <source>
        <strain evidence="5 6">FO-92</strain>
    </source>
</reference>
<dbReference type="InterPro" id="IPR008599">
    <property type="entry name" value="Diacid_rec"/>
</dbReference>